<evidence type="ECO:0000259" key="1">
    <source>
        <dbReference type="PROSITE" id="PS51192"/>
    </source>
</evidence>
<feature type="domain" description="Helicase ATP-binding" evidence="1">
    <location>
        <begin position="25"/>
        <end position="229"/>
    </location>
</feature>
<evidence type="ECO:0000313" key="3">
    <source>
        <dbReference type="Proteomes" id="UP001524460"/>
    </source>
</evidence>
<dbReference type="Proteomes" id="UP001524460">
    <property type="component" value="Unassembled WGS sequence"/>
</dbReference>
<evidence type="ECO:0000313" key="2">
    <source>
        <dbReference type="EMBL" id="MCQ1060471.1"/>
    </source>
</evidence>
<dbReference type="SMART" id="SM00487">
    <property type="entry name" value="DEXDc"/>
    <property type="match status" value="1"/>
</dbReference>
<keyword evidence="2" id="KW-0378">Hydrolase</keyword>
<dbReference type="InterPro" id="IPR027417">
    <property type="entry name" value="P-loop_NTPase"/>
</dbReference>
<dbReference type="InterPro" id="IPR011545">
    <property type="entry name" value="DEAD/DEAH_box_helicase_dom"/>
</dbReference>
<gene>
    <name evidence="2" type="ORF">NHN17_20720</name>
</gene>
<proteinExistence type="predicted"/>
<keyword evidence="2" id="KW-0547">Nucleotide-binding</keyword>
<dbReference type="Gene3D" id="3.40.50.300">
    <property type="entry name" value="P-loop containing nucleotide triphosphate hydrolases"/>
    <property type="match status" value="2"/>
</dbReference>
<keyword evidence="2" id="KW-0347">Helicase</keyword>
<dbReference type="SUPFAM" id="SSF52540">
    <property type="entry name" value="P-loop containing nucleoside triphosphate hydrolases"/>
    <property type="match status" value="1"/>
</dbReference>
<reference evidence="2 3" key="1">
    <citation type="submission" date="2022-07" db="EMBL/GenBank/DDBJ databases">
        <title>Photobacterium pectinilyticum sp. nov., a marine bacterium isolated from surface seawater of Qingdao offshore.</title>
        <authorList>
            <person name="Wang X."/>
        </authorList>
    </citation>
    <scope>NUCLEOTIDE SEQUENCE [LARGE SCALE GENOMIC DNA]</scope>
    <source>
        <strain evidence="2 3">ZSDE20</strain>
    </source>
</reference>
<dbReference type="RefSeq" id="WP_255044548.1">
    <property type="nucleotide sequence ID" value="NZ_JANEYT010000072.1"/>
</dbReference>
<keyword evidence="2" id="KW-0067">ATP-binding</keyword>
<organism evidence="2 3">
    <name type="scientific">Photobacterium pectinilyticum</name>
    <dbReference type="NCBI Taxonomy" id="2906793"/>
    <lineage>
        <taxon>Bacteria</taxon>
        <taxon>Pseudomonadati</taxon>
        <taxon>Pseudomonadota</taxon>
        <taxon>Gammaproteobacteria</taxon>
        <taxon>Vibrionales</taxon>
        <taxon>Vibrionaceae</taxon>
        <taxon>Photobacterium</taxon>
    </lineage>
</organism>
<sequence length="661" mass="73807">MAIEFTIKRHAVDASFNGLSCFQHQLLTLSEFIRVACAPAGCGKSYAFLRAVLDRDRVLFVVPTKRLANNLIASLHNDIREHKKDCPAEAVDKKIALWSSDGTALLKGAGVTNVTQVRLNQISSLSTLEGGEIVVTTPESLAWLILNPDRFPVKHVSDRSILDLIFDFNHVVFDEYHTIEPRGMSLSMIISWLCVHIPSSQVKLTYLSATPIDLSRAYSEFGFDQDALTYLSERVEDVSSIEPLDGRRVIHGDVKVQLHEGLPLSSLLINYKSQVINEVEDGRQVVLIFDRLYSNGLSHTLPELRNSLLYIGVAPEQVLLISSVDDGQKGSDSYLGFAVGADKNPADYAMLIATSSIEVGVTFNTRLIFMEPGHNSTSVIQRIGRASRGDFKGNVHITYTREDQARHVWLKRLLYWAHKHNGDMVSIGEVIAVVTDAVSSSSPNATPVNINKESVHGEMSTKAAAIAGLAWRALLQHSSIKNARAKILLKHTPRKARQMESLLFPVRSLCSDDLYGAHAKKWLKGFENEVQELRTIKSTITIINANGTHWNMPWWAVEQSTDLLTRYIPTKSPKGEWQLHIDETHWREALTELDAKYQEVSLVLPHSRHLIVSPRRTAMKTFIKILKQEIKGGLLPLHVEGALEAVIDLTQKTGLLIEHEI</sequence>
<dbReference type="EMBL" id="JANEYT010000072">
    <property type="protein sequence ID" value="MCQ1060471.1"/>
    <property type="molecule type" value="Genomic_DNA"/>
</dbReference>
<protein>
    <submittedName>
        <fullName evidence="2">DEAD/DEAH box helicase</fullName>
    </submittedName>
</protein>
<dbReference type="InterPro" id="IPR014001">
    <property type="entry name" value="Helicase_ATP-bd"/>
</dbReference>
<dbReference type="PANTHER" id="PTHR47962">
    <property type="entry name" value="ATP-DEPENDENT HELICASE LHR-RELATED-RELATED"/>
    <property type="match status" value="1"/>
</dbReference>
<dbReference type="PROSITE" id="PS51192">
    <property type="entry name" value="HELICASE_ATP_BIND_1"/>
    <property type="match status" value="1"/>
</dbReference>
<keyword evidence="3" id="KW-1185">Reference proteome</keyword>
<dbReference type="GO" id="GO:0004386">
    <property type="term" value="F:helicase activity"/>
    <property type="evidence" value="ECO:0007669"/>
    <property type="project" value="UniProtKB-KW"/>
</dbReference>
<dbReference type="PANTHER" id="PTHR47962:SF5">
    <property type="entry name" value="ATP-DEPENDENT HELICASE LHR-RELATED"/>
    <property type="match status" value="1"/>
</dbReference>
<accession>A0ABT1N6U4</accession>
<comment type="caution">
    <text evidence="2">The sequence shown here is derived from an EMBL/GenBank/DDBJ whole genome shotgun (WGS) entry which is preliminary data.</text>
</comment>
<dbReference type="Pfam" id="PF00270">
    <property type="entry name" value="DEAD"/>
    <property type="match status" value="1"/>
</dbReference>
<dbReference type="InterPro" id="IPR052511">
    <property type="entry name" value="ATP-dep_Helicase"/>
</dbReference>
<name>A0ABT1N6U4_9GAMM</name>